<dbReference type="Pfam" id="PF14559">
    <property type="entry name" value="TPR_19"/>
    <property type="match status" value="1"/>
</dbReference>
<dbReference type="EC" id="2.4.1.255" evidence="3"/>
<sequence>MDGIFCMSKRQPGRNQARTNSRASNNTLSASSARQNLQQGTKVLESLKALASHCINNSNFNEAEPLLERALKMSPEDSDVLILFAKVFINTGRYTEAVQTLKPIFDNDLSIPGAYFLASYALYHLHDFELALEHISKALMLNPYESEYLFHKATTLMSLSRYMDAVPLFERLLAQTPDNFIYLNNAGNLCRDLGQLEKAQEHFQRAMKLTQDNSYPYSNYLTTLHYDPQQSQESIYKVCLEWEQRFAPKLIPPRPIPKDMSADKCLRIGMISDGFRNHPVGQMIIAPLEQLPDHAFQFVCYSSSSQVDHITRRFQKISEYKTASHLSDEALAQLIREDEIDILFDLAGHNSGTRMKVMAMQPAPILVKWVGGLINTTGLSTIDYLLTDFVESPEGDDRFYTEKLIRMPGDYICYEAPPYTPEINTLPAKSNGYITLGCFNNPMKLNPVVLEQWAHIMRQLPDSRLYLKGHQYTSEDLCQHVLDTLAQHDIAPSRITLEGPSKHHELLASYNQIDIALDPWPYSGGLTTCEAFLMGVPVVTMPGPTFAGRHSASHLVNTGMPELVTHSWEEYRERVIELAADLDSLSTIRSHLRSVLLQSPVCDANKFANHLNNALRGIWQRYTENRKPTAMTVDTNGDVLFEDASAPIELHHPKPPIKGEENTFRWEFEGKVIAIDHGSQLFDTPIINQMLEQELLELIAFDPSSHRLKHPLRQQTALHYFPNIVLGSGEPVTLFACQAAERSATLQPSETTDMPPQVQQELSVLAQLPLKSIALDQASELPQVDWLVLDELNDASALLKHGARTLADTLLIHIRIAFKTTHLNQPSFGEINAWANENGYRFYCFSNEIKHSALGGERNKELDAAFSNELISAIALFIPNETRISALTDNQKVKLAFIADSVYKLPGLSYEVLSRIQHELSKDYLQVKKRKAQVAQPLAIKVEQRRARNSQRHLNAFDLKKNSTRKNNIVHICFNNMHIEPLLSILGTNATNKDFNNIFFIEQTRSVPSYTLNTESNDQAYFFDNKKDIENLTSICSADSTAVVFIHGLFYDWQIELLKRVPNNKKVAWVMWGGDFYGAIKSREVRSFINEKIDFVSTGLKQEQELFDQYFDKKPKLSAVYSFGFENITESTSTDDVIFVGNSGDPSNNHMEMLEALASKKDIEQYKIVVPFTYNGTADYIEQLREKVRSLGLNNVEFLTQQLDRESYYRLLSKASLYISAHDRQQGFGHITACLYFGVPVVIKDYINVDGTEIKNPSWHDLVEVDGFDLIKLSEFKQNKKIQQTISGKPSESNKEKAKRKYSNQSIAEGYIQAYKLITEDINSL</sequence>
<dbReference type="Pfam" id="PF07429">
    <property type="entry name" value="Glyco_transf_56"/>
    <property type="match status" value="1"/>
</dbReference>
<feature type="repeat" description="TPR" evidence="11">
    <location>
        <begin position="146"/>
        <end position="179"/>
    </location>
</feature>
<dbReference type="Proteomes" id="UP001499915">
    <property type="component" value="Unassembled WGS sequence"/>
</dbReference>
<organism evidence="14 15">
    <name type="scientific">Marinobacterium maritimum</name>
    <dbReference type="NCBI Taxonomy" id="500162"/>
    <lineage>
        <taxon>Bacteria</taxon>
        <taxon>Pseudomonadati</taxon>
        <taxon>Pseudomonadota</taxon>
        <taxon>Gammaproteobacteria</taxon>
        <taxon>Oceanospirillales</taxon>
        <taxon>Oceanospirillaceae</taxon>
        <taxon>Marinobacterium</taxon>
    </lineage>
</organism>
<dbReference type="InterPro" id="IPR011990">
    <property type="entry name" value="TPR-like_helical_dom_sf"/>
</dbReference>
<evidence type="ECO:0000256" key="11">
    <source>
        <dbReference type="PROSITE-ProRule" id="PRU00339"/>
    </source>
</evidence>
<dbReference type="Gene3D" id="3.40.50.11380">
    <property type="match status" value="1"/>
</dbReference>
<dbReference type="InterPro" id="IPR019734">
    <property type="entry name" value="TPR_rpt"/>
</dbReference>
<accession>A0ABN1I4X4</accession>
<keyword evidence="8" id="KW-0677">Repeat</keyword>
<evidence type="ECO:0000256" key="12">
    <source>
        <dbReference type="SAM" id="MobiDB-lite"/>
    </source>
</evidence>
<comment type="pathway">
    <text evidence="1">Protein modification; protein glycosylation.</text>
</comment>
<keyword evidence="15" id="KW-1185">Reference proteome</keyword>
<dbReference type="SMART" id="SM00028">
    <property type="entry name" value="TPR"/>
    <property type="match status" value="4"/>
</dbReference>
<keyword evidence="5" id="KW-0997">Cell inner membrane</keyword>
<evidence type="ECO:0000256" key="7">
    <source>
        <dbReference type="ARBA" id="ARBA00022679"/>
    </source>
</evidence>
<evidence type="ECO:0000256" key="4">
    <source>
        <dbReference type="ARBA" id="ARBA00022475"/>
    </source>
</evidence>
<dbReference type="SUPFAM" id="SSF48452">
    <property type="entry name" value="TPR-like"/>
    <property type="match status" value="1"/>
</dbReference>
<name>A0ABN1I4X4_9GAMM</name>
<feature type="compositionally biased region" description="Polar residues" evidence="12">
    <location>
        <begin position="13"/>
        <end position="35"/>
    </location>
</feature>
<keyword evidence="6" id="KW-0328">Glycosyltransferase</keyword>
<keyword evidence="10" id="KW-0472">Membrane</keyword>
<keyword evidence="7" id="KW-0808">Transferase</keyword>
<dbReference type="InterPro" id="IPR051939">
    <property type="entry name" value="Glycosyltr_41/O-GlcNAc_trsf"/>
</dbReference>
<dbReference type="PANTHER" id="PTHR44835:SF1">
    <property type="entry name" value="PROTEIN O-GLCNAC TRANSFERASE"/>
    <property type="match status" value="1"/>
</dbReference>
<evidence type="ECO:0000259" key="13">
    <source>
        <dbReference type="Pfam" id="PF13844"/>
    </source>
</evidence>
<dbReference type="InterPro" id="IPR029489">
    <property type="entry name" value="OGT/SEC/SPY_C"/>
</dbReference>
<feature type="region of interest" description="Disordered" evidence="12">
    <location>
        <begin position="1"/>
        <end position="35"/>
    </location>
</feature>
<dbReference type="PROSITE" id="PS50005">
    <property type="entry name" value="TPR"/>
    <property type="match status" value="3"/>
</dbReference>
<comment type="similarity">
    <text evidence="2">Belongs to the glycosyltransferase 41 family. O-GlcNAc transferase subfamily.</text>
</comment>
<dbReference type="EMBL" id="BAAAET010000002">
    <property type="protein sequence ID" value="GAA0688771.1"/>
    <property type="molecule type" value="Genomic_DNA"/>
</dbReference>
<evidence type="ECO:0000256" key="8">
    <source>
        <dbReference type="ARBA" id="ARBA00022737"/>
    </source>
</evidence>
<comment type="caution">
    <text evidence="14">The sequence shown here is derived from an EMBL/GenBank/DDBJ whole genome shotgun (WGS) entry which is preliminary data.</text>
</comment>
<proteinExistence type="inferred from homology"/>
<evidence type="ECO:0000256" key="1">
    <source>
        <dbReference type="ARBA" id="ARBA00004922"/>
    </source>
</evidence>
<dbReference type="Gene3D" id="3.40.50.2000">
    <property type="entry name" value="Glycogen Phosphorylase B"/>
    <property type="match status" value="2"/>
</dbReference>
<feature type="repeat" description="TPR" evidence="11">
    <location>
        <begin position="112"/>
        <end position="145"/>
    </location>
</feature>
<dbReference type="InterPro" id="IPR009993">
    <property type="entry name" value="WecF"/>
</dbReference>
<evidence type="ECO:0000256" key="5">
    <source>
        <dbReference type="ARBA" id="ARBA00022519"/>
    </source>
</evidence>
<evidence type="ECO:0000256" key="2">
    <source>
        <dbReference type="ARBA" id="ARBA00005386"/>
    </source>
</evidence>
<evidence type="ECO:0000256" key="9">
    <source>
        <dbReference type="ARBA" id="ARBA00022803"/>
    </source>
</evidence>
<reference evidence="14 15" key="1">
    <citation type="journal article" date="2019" name="Int. J. Syst. Evol. Microbiol.">
        <title>The Global Catalogue of Microorganisms (GCM) 10K type strain sequencing project: providing services to taxonomists for standard genome sequencing and annotation.</title>
        <authorList>
            <consortium name="The Broad Institute Genomics Platform"/>
            <consortium name="The Broad Institute Genome Sequencing Center for Infectious Disease"/>
            <person name="Wu L."/>
            <person name="Ma J."/>
        </authorList>
    </citation>
    <scope>NUCLEOTIDE SEQUENCE [LARGE SCALE GENOMIC DNA]</scope>
    <source>
        <strain evidence="14 15">JCM 15134</strain>
    </source>
</reference>
<dbReference type="Pfam" id="PF13844">
    <property type="entry name" value="Glyco_transf_41"/>
    <property type="match status" value="2"/>
</dbReference>
<dbReference type="Gene3D" id="1.25.40.10">
    <property type="entry name" value="Tetratricopeptide repeat domain"/>
    <property type="match status" value="2"/>
</dbReference>
<gene>
    <name evidence="14" type="ORF">GCM10009104_13790</name>
</gene>
<evidence type="ECO:0000256" key="3">
    <source>
        <dbReference type="ARBA" id="ARBA00011970"/>
    </source>
</evidence>
<feature type="repeat" description="TPR" evidence="11">
    <location>
        <begin position="180"/>
        <end position="213"/>
    </location>
</feature>
<feature type="domain" description="O-GlcNAc transferase C-terminal" evidence="13">
    <location>
        <begin position="434"/>
        <end position="610"/>
    </location>
</feature>
<keyword evidence="9 11" id="KW-0802">TPR repeat</keyword>
<dbReference type="PANTHER" id="PTHR44835">
    <property type="entry name" value="UDP-N-ACETYLGLUCOSAMINE--PEPTIDE N-ACETYLGLUCOSAMINYLTRANSFERASE SPINDLY-RELATED"/>
    <property type="match status" value="1"/>
</dbReference>
<dbReference type="Pfam" id="PF13432">
    <property type="entry name" value="TPR_16"/>
    <property type="match status" value="1"/>
</dbReference>
<evidence type="ECO:0000313" key="15">
    <source>
        <dbReference type="Proteomes" id="UP001499915"/>
    </source>
</evidence>
<feature type="domain" description="O-GlcNAc transferase C-terminal" evidence="13">
    <location>
        <begin position="257"/>
        <end position="411"/>
    </location>
</feature>
<keyword evidence="4" id="KW-1003">Cell membrane</keyword>
<evidence type="ECO:0000256" key="10">
    <source>
        <dbReference type="ARBA" id="ARBA00023136"/>
    </source>
</evidence>
<protein>
    <recommendedName>
        <fullName evidence="3">protein O-GlcNAc transferase</fullName>
        <ecNumber evidence="3">2.4.1.255</ecNumber>
    </recommendedName>
</protein>
<dbReference type="SUPFAM" id="SSF53756">
    <property type="entry name" value="UDP-Glycosyltransferase/glycogen phosphorylase"/>
    <property type="match status" value="2"/>
</dbReference>
<evidence type="ECO:0000313" key="14">
    <source>
        <dbReference type="EMBL" id="GAA0688771.1"/>
    </source>
</evidence>
<evidence type="ECO:0000256" key="6">
    <source>
        <dbReference type="ARBA" id="ARBA00022676"/>
    </source>
</evidence>